<evidence type="ECO:0000256" key="7">
    <source>
        <dbReference type="RuleBase" id="RU362114"/>
    </source>
</evidence>
<organism evidence="10 11">
    <name type="scientific">Esox lucius</name>
    <name type="common">Northern pike</name>
    <dbReference type="NCBI Taxonomy" id="8010"/>
    <lineage>
        <taxon>Eukaryota</taxon>
        <taxon>Metazoa</taxon>
        <taxon>Chordata</taxon>
        <taxon>Craniata</taxon>
        <taxon>Vertebrata</taxon>
        <taxon>Euteleostomi</taxon>
        <taxon>Actinopterygii</taxon>
        <taxon>Neopterygii</taxon>
        <taxon>Teleostei</taxon>
        <taxon>Protacanthopterygii</taxon>
        <taxon>Esociformes</taxon>
        <taxon>Esocidae</taxon>
        <taxon>Esox</taxon>
    </lineage>
</organism>
<evidence type="ECO:0000313" key="10">
    <source>
        <dbReference type="Ensembl" id="ENSELUP00000085007.1"/>
    </source>
</evidence>
<keyword evidence="2 7" id="KW-0328">Glycosyltransferase</keyword>
<dbReference type="Pfam" id="PF01661">
    <property type="entry name" value="Macro"/>
    <property type="match status" value="1"/>
</dbReference>
<keyword evidence="4 7" id="KW-0520">NAD</keyword>
<dbReference type="EC" id="2.4.2.-" evidence="7"/>
<dbReference type="GO" id="GO:1990404">
    <property type="term" value="F:NAD+-protein mono-ADP-ribosyltransferase activity"/>
    <property type="evidence" value="ECO:0007669"/>
    <property type="project" value="TreeGrafter"/>
</dbReference>
<dbReference type="GO" id="GO:0005737">
    <property type="term" value="C:cytoplasm"/>
    <property type="evidence" value="ECO:0007669"/>
    <property type="project" value="TreeGrafter"/>
</dbReference>
<protein>
    <recommendedName>
        <fullName evidence="7">Poly [ADP-ribose] polymerase</fullName>
        <shortName evidence="7">PARP</shortName>
        <ecNumber evidence="7">2.4.2.-</ecNumber>
    </recommendedName>
</protein>
<dbReference type="SUPFAM" id="SSF52949">
    <property type="entry name" value="Macro domain-like"/>
    <property type="match status" value="1"/>
</dbReference>
<dbReference type="SMART" id="SM00506">
    <property type="entry name" value="A1pp"/>
    <property type="match status" value="1"/>
</dbReference>
<evidence type="ECO:0000256" key="3">
    <source>
        <dbReference type="ARBA" id="ARBA00022679"/>
    </source>
</evidence>
<reference evidence="10" key="3">
    <citation type="submission" date="2025-09" db="UniProtKB">
        <authorList>
            <consortium name="Ensembl"/>
        </authorList>
    </citation>
    <scope>IDENTIFICATION</scope>
</reference>
<dbReference type="GeneTree" id="ENSGT00940000165390"/>
<dbReference type="InterPro" id="IPR043472">
    <property type="entry name" value="Macro_dom-like"/>
</dbReference>
<dbReference type="GO" id="GO:0003950">
    <property type="term" value="F:NAD+ poly-ADP-ribosyltransferase activity"/>
    <property type="evidence" value="ECO:0007669"/>
    <property type="project" value="UniProtKB-UniRule"/>
</dbReference>
<name>A0AAY5KFA4_ESOLU</name>
<dbReference type="PANTHER" id="PTHR14453:SF101">
    <property type="entry name" value="POLY [ADP-RIBOSE] POLYMERASE"/>
    <property type="match status" value="1"/>
</dbReference>
<dbReference type="InterPro" id="IPR052056">
    <property type="entry name" value="Mono-ARTD/PARP"/>
</dbReference>
<dbReference type="SUPFAM" id="SSF56399">
    <property type="entry name" value="ADP-ribosylation"/>
    <property type="match status" value="1"/>
</dbReference>
<dbReference type="GO" id="GO:0070212">
    <property type="term" value="P:protein poly-ADP-ribosylation"/>
    <property type="evidence" value="ECO:0007669"/>
    <property type="project" value="TreeGrafter"/>
</dbReference>
<dbReference type="Gene3D" id="3.40.220.10">
    <property type="entry name" value="Leucine Aminopeptidase, subunit E, domain 1"/>
    <property type="match status" value="1"/>
</dbReference>
<reference evidence="10" key="2">
    <citation type="submission" date="2025-08" db="UniProtKB">
        <authorList>
            <consortium name="Ensembl"/>
        </authorList>
    </citation>
    <scope>IDENTIFICATION</scope>
</reference>
<dbReference type="Ensembl" id="ENSELUT00000110906.1">
    <property type="protein sequence ID" value="ENSELUP00000085007.1"/>
    <property type="gene ID" value="ENSELUG00000044300.1"/>
</dbReference>
<dbReference type="InterPro" id="IPR002589">
    <property type="entry name" value="Macro_dom"/>
</dbReference>
<evidence type="ECO:0000259" key="9">
    <source>
        <dbReference type="PROSITE" id="PS51154"/>
    </source>
</evidence>
<evidence type="ECO:0000259" key="8">
    <source>
        <dbReference type="PROSITE" id="PS51059"/>
    </source>
</evidence>
<comment type="subcellular location">
    <subcellularLocation>
        <location evidence="1">Nucleus</location>
    </subcellularLocation>
</comment>
<comment type="similarity">
    <text evidence="6">Belongs to the ARTD/PARP family.</text>
</comment>
<dbReference type="GO" id="GO:0003714">
    <property type="term" value="F:transcription corepressor activity"/>
    <property type="evidence" value="ECO:0007669"/>
    <property type="project" value="TreeGrafter"/>
</dbReference>
<evidence type="ECO:0000256" key="4">
    <source>
        <dbReference type="ARBA" id="ARBA00023027"/>
    </source>
</evidence>
<evidence type="ECO:0000256" key="5">
    <source>
        <dbReference type="ARBA" id="ARBA00023242"/>
    </source>
</evidence>
<keyword evidence="3 7" id="KW-0808">Transferase</keyword>
<dbReference type="AlphaFoldDB" id="A0AAY5KFA4"/>
<keyword evidence="11" id="KW-1185">Reference proteome</keyword>
<dbReference type="InterPro" id="IPR012317">
    <property type="entry name" value="Poly(ADP-ribose)pol_cat_dom"/>
</dbReference>
<feature type="domain" description="PARP catalytic" evidence="8">
    <location>
        <begin position="138"/>
        <end position="341"/>
    </location>
</feature>
<accession>A0AAY5KFA4</accession>
<feature type="domain" description="Macro" evidence="9">
    <location>
        <begin position="11"/>
        <end position="169"/>
    </location>
</feature>
<dbReference type="PROSITE" id="PS51059">
    <property type="entry name" value="PARP_CATALYTIC"/>
    <property type="match status" value="1"/>
</dbReference>
<keyword evidence="5" id="KW-0539">Nucleus</keyword>
<dbReference type="GO" id="GO:0010629">
    <property type="term" value="P:negative regulation of gene expression"/>
    <property type="evidence" value="ECO:0007669"/>
    <property type="project" value="TreeGrafter"/>
</dbReference>
<proteinExistence type="inferred from homology"/>
<dbReference type="GO" id="GO:0005634">
    <property type="term" value="C:nucleus"/>
    <property type="evidence" value="ECO:0007669"/>
    <property type="project" value="UniProtKB-SubCell"/>
</dbReference>
<evidence type="ECO:0000256" key="2">
    <source>
        <dbReference type="ARBA" id="ARBA00022676"/>
    </source>
</evidence>
<dbReference type="PANTHER" id="PTHR14453">
    <property type="entry name" value="PARP/ZINC FINGER CCCH TYPE DOMAIN CONTAINING PROTEIN"/>
    <property type="match status" value="1"/>
</dbReference>
<dbReference type="Proteomes" id="UP000265140">
    <property type="component" value="Chromosome 16"/>
</dbReference>
<dbReference type="PROSITE" id="PS51154">
    <property type="entry name" value="MACRO"/>
    <property type="match status" value="1"/>
</dbReference>
<evidence type="ECO:0000256" key="6">
    <source>
        <dbReference type="ARBA" id="ARBA00024347"/>
    </source>
</evidence>
<reference evidence="10 11" key="1">
    <citation type="submission" date="2020-02" db="EMBL/GenBank/DDBJ databases">
        <title>Esox lucius (northern pike) genome, fEsoLuc1, primary haplotype.</title>
        <authorList>
            <person name="Myers G."/>
            <person name="Karagic N."/>
            <person name="Meyer A."/>
            <person name="Pippel M."/>
            <person name="Reichard M."/>
            <person name="Winkler S."/>
            <person name="Tracey A."/>
            <person name="Sims Y."/>
            <person name="Howe K."/>
            <person name="Rhie A."/>
            <person name="Formenti G."/>
            <person name="Durbin R."/>
            <person name="Fedrigo O."/>
            <person name="Jarvis E.D."/>
        </authorList>
    </citation>
    <scope>NUCLEOTIDE SEQUENCE [LARGE SCALE GENOMIC DNA]</scope>
</reference>
<evidence type="ECO:0000256" key="1">
    <source>
        <dbReference type="ARBA" id="ARBA00004123"/>
    </source>
</evidence>
<dbReference type="Pfam" id="PF00644">
    <property type="entry name" value="PARP"/>
    <property type="match status" value="1"/>
</dbReference>
<sequence>AAYLFSVSLYPGNPTEAVIGPVKVKVVCGDITQETTDAIVSSTNTTLNLNTGVSGAILKAAGQTVVDECNALGMQPSDGVVMTAPGNLPTKNIIHMVGQTKEKDITSSMLKVLKMCEDKKIQSVSFPALGTGTVIQFPPNWSPMDNKDLDMVTLDPTSAEYQNLYTTTSKMGCFSHSVFLMVDLQIQRIQSKDQWQRYAVKKQALDKKYPKNKNELNLYHGTTKEICQKINTCGFNRSFCGRNATVYGDGTYFAKEMWYSCHDTYSSQDASGQKYMYRARVLVGKPCLGVKGMKEPNPLNPTDISQGLFDCAVDNLQNPFIYVVFCDAGAYPDYLIIFKTA</sequence>
<dbReference type="Gene3D" id="3.90.228.10">
    <property type="match status" value="1"/>
</dbReference>
<evidence type="ECO:0000313" key="11">
    <source>
        <dbReference type="Proteomes" id="UP000265140"/>
    </source>
</evidence>